<evidence type="ECO:0000313" key="2">
    <source>
        <dbReference type="EMBL" id="GAT57614.1"/>
    </source>
</evidence>
<feature type="region of interest" description="Disordered" evidence="1">
    <location>
        <begin position="73"/>
        <end position="107"/>
    </location>
</feature>
<sequence>MPRCGAQEVPGSHSPRAAQRHRRGREATQAHLYRGFAGQRSSPKKASGLKNASGNYIPDEIIFAVAQGHKPPPCLLAFSNASPHESNNSRRIPSSKPHHGYRSTSLR</sequence>
<name>A0ABQ0M2T4_MYCCL</name>
<accession>A0ABQ0M2T4</accession>
<feature type="region of interest" description="Disordered" evidence="1">
    <location>
        <begin position="1"/>
        <end position="53"/>
    </location>
</feature>
<gene>
    <name evidence="2" type="ORF">MCHLO_14126</name>
</gene>
<reference evidence="2" key="1">
    <citation type="submission" date="2014-09" db="EMBL/GenBank/DDBJ databases">
        <title>Genome sequence of the luminous mushroom Mycena chlorophos for searching fungal bioluminescence genes.</title>
        <authorList>
            <person name="Tanaka Y."/>
            <person name="Kasuga D."/>
            <person name="Oba Y."/>
            <person name="Hase S."/>
            <person name="Sato K."/>
            <person name="Oba Y."/>
            <person name="Sakakibara Y."/>
        </authorList>
    </citation>
    <scope>NUCLEOTIDE SEQUENCE</scope>
</reference>
<feature type="compositionally biased region" description="Polar residues" evidence="1">
    <location>
        <begin position="79"/>
        <end position="92"/>
    </location>
</feature>
<evidence type="ECO:0000313" key="3">
    <source>
        <dbReference type="Proteomes" id="UP000815677"/>
    </source>
</evidence>
<keyword evidence="3" id="KW-1185">Reference proteome</keyword>
<dbReference type="EMBL" id="DF849506">
    <property type="protein sequence ID" value="GAT57614.1"/>
    <property type="molecule type" value="Genomic_DNA"/>
</dbReference>
<proteinExistence type="predicted"/>
<organism evidence="2 3">
    <name type="scientific">Mycena chlorophos</name>
    <name type="common">Agaric fungus</name>
    <name type="synonym">Agaricus chlorophos</name>
    <dbReference type="NCBI Taxonomy" id="658473"/>
    <lineage>
        <taxon>Eukaryota</taxon>
        <taxon>Fungi</taxon>
        <taxon>Dikarya</taxon>
        <taxon>Basidiomycota</taxon>
        <taxon>Agaricomycotina</taxon>
        <taxon>Agaricomycetes</taxon>
        <taxon>Agaricomycetidae</taxon>
        <taxon>Agaricales</taxon>
        <taxon>Marasmiineae</taxon>
        <taxon>Mycenaceae</taxon>
        <taxon>Mycena</taxon>
    </lineage>
</organism>
<evidence type="ECO:0000256" key="1">
    <source>
        <dbReference type="SAM" id="MobiDB-lite"/>
    </source>
</evidence>
<dbReference type="Proteomes" id="UP000815677">
    <property type="component" value="Unassembled WGS sequence"/>
</dbReference>
<protein>
    <submittedName>
        <fullName evidence="2">Uncharacterized protein</fullName>
    </submittedName>
</protein>